<reference evidence="1" key="1">
    <citation type="journal article" date="2014" name="Front. Microbiol.">
        <title>High frequency of phylogenetically diverse reductive dehalogenase-homologous genes in deep subseafloor sedimentary metagenomes.</title>
        <authorList>
            <person name="Kawai M."/>
            <person name="Futagami T."/>
            <person name="Toyoda A."/>
            <person name="Takaki Y."/>
            <person name="Nishi S."/>
            <person name="Hori S."/>
            <person name="Arai W."/>
            <person name="Tsubouchi T."/>
            <person name="Morono Y."/>
            <person name="Uchiyama I."/>
            <person name="Ito T."/>
            <person name="Fujiyama A."/>
            <person name="Inagaki F."/>
            <person name="Takami H."/>
        </authorList>
    </citation>
    <scope>NUCLEOTIDE SEQUENCE</scope>
    <source>
        <strain evidence="1">Expedition CK06-06</strain>
    </source>
</reference>
<feature type="non-terminal residue" evidence="1">
    <location>
        <position position="1"/>
    </location>
</feature>
<protein>
    <submittedName>
        <fullName evidence="1">Uncharacterized protein</fullName>
    </submittedName>
</protein>
<sequence>ERLQKFLQKNKADLTNFTIYLLERSVKTRYTKHPHFLTLRGKQFEIATSGTNQGTEQAVYITRRAFSDLDTRLLIDILVNQITLAIARYRAWHSGIEFPFGDVNSRIAGRILSRLRENKIIKRELRDVHKYDMQLDERYAIDVRTCNEMVRLLGRIRHFMPDFAPAVTNYDRAIKFRDAIKDYDYDDAIKWGGLIGCEFRELLLMRGTKVKEILRMSEAKLALALARGIDEIFNSYILENGIHNLEGEEYGKVVGPVRVIRNINIIDKELAKAKVMKYG</sequence>
<dbReference type="EMBL" id="BARV01017099">
    <property type="protein sequence ID" value="GAI19724.1"/>
    <property type="molecule type" value="Genomic_DNA"/>
</dbReference>
<organism evidence="1">
    <name type="scientific">marine sediment metagenome</name>
    <dbReference type="NCBI Taxonomy" id="412755"/>
    <lineage>
        <taxon>unclassified sequences</taxon>
        <taxon>metagenomes</taxon>
        <taxon>ecological metagenomes</taxon>
    </lineage>
</organism>
<evidence type="ECO:0000313" key="1">
    <source>
        <dbReference type="EMBL" id="GAI19724.1"/>
    </source>
</evidence>
<name>X1NM09_9ZZZZ</name>
<comment type="caution">
    <text evidence="1">The sequence shown here is derived from an EMBL/GenBank/DDBJ whole genome shotgun (WGS) entry which is preliminary data.</text>
</comment>
<dbReference type="AlphaFoldDB" id="X1NM09"/>
<gene>
    <name evidence="1" type="ORF">S06H3_29206</name>
</gene>
<proteinExistence type="predicted"/>
<accession>X1NM09</accession>